<feature type="transmembrane region" description="Helical" evidence="2">
    <location>
        <begin position="549"/>
        <end position="571"/>
    </location>
</feature>
<keyword evidence="2" id="KW-1133">Transmembrane helix</keyword>
<feature type="transmembrane region" description="Helical" evidence="2">
    <location>
        <begin position="524"/>
        <end position="543"/>
    </location>
</feature>
<sequence length="899" mass="96085">MLTTAQPATLQFSDCFSSSNTSQKLDVSTVYAQFFPESSKGAYINFTVIGTSPQEIIAASNGTNPVATTLFTTTELLTFQQPNPQGNAFFCASLRPASPLSTPDPNNGYCPLSPGPFAFSSFAQVQQGYELETFDTRLRALDPYQNELLCLDLNTTILVPRTSGPLSVYGHANIVFWSTVGLAIGYWVVVGIARLVAAWGRGSAGGSGVLAKVEGVGFILASALSGERFASSPALMRFCTPSLRDIVFHTQWCAALSMVAVQWPTFTYPLLSQTAWATLSYNISLVQGKDAIQHRWNPLTVQPYNPSSDFADQFSDPSSPIFINDSAPNFLFQLPPNATTGISAFAWSVGLRPQDLFGTCLSLFLAILAATIVLSLLVWVVDIFFSLIAGAVNGGPPNSATLAGSRSPRYSSASKDMLDGIGMSATDENRSLNGHFLFSRSPSRFPGGRAWWKWRSNFVSLHGSALHGNLVRVLVLFHLPITVFSCYHMSLPKTQASVGSTVLAALSSVFFPSSYQPSWHGSQLFACTLFAINIAFGVTIGFGQQSGTAQAIIILVVEVAAALGTSIWLPWGHGASMGLISFLFCVGRIVVAVLLVILTPVVSIGAGAAQWVAYAILFILGLIYLAFLLMLIVKLLEAALRIIGGIGFSRSKHVVDSGLLGTMGLMGCCGPRHPHRNRGYHPTENRAPSNLALPRPTALYKGATPPSSGPPSVLRPEHAMQPYKEDSDDDETGFIMAAWQPFPGPGHDQMEERRVANPEPPKSGFARVAGGRAHMDSPYAIASGSTQTFPSVERERRQGPSSLAKSSQSVAEDSPPHTPSIASAARSLPPGAMPPAHVRTKSQTAIIENVPPLMVAHAATAPAGSGAPPEPHFADDVAALATPKKKHWYGYNRRKEIAG</sequence>
<name>A0A5K1JVQ5_9APHY</name>
<dbReference type="PANTHER" id="PTHR31145:SF6">
    <property type="entry name" value="INTEGRAL MEMBRANE PROTEIN (AFU_ORTHOLOGUE AFUA_7G01610)"/>
    <property type="match status" value="1"/>
</dbReference>
<evidence type="ECO:0000256" key="2">
    <source>
        <dbReference type="SAM" id="Phobius"/>
    </source>
</evidence>
<proteinExistence type="predicted"/>
<dbReference type="EMBL" id="LR725364">
    <property type="protein sequence ID" value="VWO96100.1"/>
    <property type="molecule type" value="Genomic_DNA"/>
</dbReference>
<dbReference type="AlphaFoldDB" id="A0A5K1JVQ5"/>
<dbReference type="GO" id="GO:0016020">
    <property type="term" value="C:membrane"/>
    <property type="evidence" value="ECO:0007669"/>
    <property type="project" value="TreeGrafter"/>
</dbReference>
<protein>
    <submittedName>
        <fullName evidence="3">Regulator Ustilago maydis 1 protein</fullName>
    </submittedName>
</protein>
<feature type="region of interest" description="Disordered" evidence="1">
    <location>
        <begin position="737"/>
        <end position="840"/>
    </location>
</feature>
<evidence type="ECO:0000256" key="1">
    <source>
        <dbReference type="SAM" id="MobiDB-lite"/>
    </source>
</evidence>
<accession>A0A5K1JVQ5</accession>
<reference evidence="3" key="1">
    <citation type="submission" date="2019-10" db="EMBL/GenBank/DDBJ databases">
        <authorList>
            <person name="Nor Muhammad N."/>
        </authorList>
    </citation>
    <scope>NUCLEOTIDE SEQUENCE</scope>
</reference>
<keyword evidence="2" id="KW-0812">Transmembrane</keyword>
<feature type="compositionally biased region" description="Polar residues" evidence="1">
    <location>
        <begin position="799"/>
        <end position="811"/>
    </location>
</feature>
<evidence type="ECO:0000313" key="3">
    <source>
        <dbReference type="EMBL" id="VWO96100.1"/>
    </source>
</evidence>
<dbReference type="InterPro" id="IPR040241">
    <property type="entry name" value="TRP_Flc/Pkd2-like"/>
</dbReference>
<organism evidence="3">
    <name type="scientific">Ganoderma boninense</name>
    <dbReference type="NCBI Taxonomy" id="34458"/>
    <lineage>
        <taxon>Eukaryota</taxon>
        <taxon>Fungi</taxon>
        <taxon>Dikarya</taxon>
        <taxon>Basidiomycota</taxon>
        <taxon>Agaricomycotina</taxon>
        <taxon>Agaricomycetes</taxon>
        <taxon>Polyporales</taxon>
        <taxon>Polyporaceae</taxon>
        <taxon>Ganoderma</taxon>
    </lineage>
</organism>
<feature type="transmembrane region" description="Helical" evidence="2">
    <location>
        <begin position="361"/>
        <end position="381"/>
    </location>
</feature>
<dbReference type="GO" id="GO:0055085">
    <property type="term" value="P:transmembrane transport"/>
    <property type="evidence" value="ECO:0007669"/>
    <property type="project" value="TreeGrafter"/>
</dbReference>
<feature type="transmembrane region" description="Helical" evidence="2">
    <location>
        <begin position="611"/>
        <end position="633"/>
    </location>
</feature>
<feature type="transmembrane region" description="Helical" evidence="2">
    <location>
        <begin position="578"/>
        <end position="599"/>
    </location>
</feature>
<gene>
    <name evidence="3" type="primary">Q9HFW4</name>
</gene>
<keyword evidence="2" id="KW-0472">Membrane</keyword>
<feature type="region of interest" description="Disordered" evidence="1">
    <location>
        <begin position="676"/>
        <end position="717"/>
    </location>
</feature>
<dbReference type="PANTHER" id="PTHR31145">
    <property type="entry name" value="INTEGRAL MEMBRANE PROTEIN (AFU_ORTHOLOGUE AFUA_7G01610)"/>
    <property type="match status" value="1"/>
</dbReference>